<name>A0A1T1P747_9XANT</name>
<organism evidence="1 2">
    <name type="scientific">Xanthomonas axonopodis pv. melhusii</name>
    <dbReference type="NCBI Taxonomy" id="487834"/>
    <lineage>
        <taxon>Bacteria</taxon>
        <taxon>Pseudomonadati</taxon>
        <taxon>Pseudomonadota</taxon>
        <taxon>Gammaproteobacteria</taxon>
        <taxon>Lysobacterales</taxon>
        <taxon>Lysobacteraceae</taxon>
        <taxon>Xanthomonas</taxon>
    </lineage>
</organism>
<protein>
    <submittedName>
        <fullName evidence="1">Uncharacterized protein</fullName>
    </submittedName>
</protein>
<dbReference type="Proteomes" id="UP000190559">
    <property type="component" value="Unassembled WGS sequence"/>
</dbReference>
<gene>
    <name evidence="1" type="ORF">Xmlh_09525</name>
</gene>
<sequence>MVALRASAEQTLRGNGHAAPPRTLLVLVLVLVANADGGFVEVVRNTRVIFKADEGGQCDPFLDSDQGLVAKGAYFTVQDGVACGQHRTDCITFRYDRHRGAVVFHKRVIDVWEMDTQDAPNADALRLREHKEIVADPGKPVLLSAYTPAT</sequence>
<dbReference type="AlphaFoldDB" id="A0A1T1P747"/>
<comment type="caution">
    <text evidence="1">The sequence shown here is derived from an EMBL/GenBank/DDBJ whole genome shotgun (WGS) entry which is preliminary data.</text>
</comment>
<evidence type="ECO:0000313" key="1">
    <source>
        <dbReference type="EMBL" id="OOW71283.1"/>
    </source>
</evidence>
<evidence type="ECO:0000313" key="2">
    <source>
        <dbReference type="Proteomes" id="UP000190559"/>
    </source>
</evidence>
<dbReference type="EMBL" id="LOJW01000012">
    <property type="protein sequence ID" value="OOW71283.1"/>
    <property type="molecule type" value="Genomic_DNA"/>
</dbReference>
<reference evidence="1 2" key="1">
    <citation type="submission" date="2015-12" db="EMBL/GenBank/DDBJ databases">
        <authorList>
            <person name="Shamseldin A."/>
            <person name="Moawad H."/>
            <person name="Abd El-Rahim W.M."/>
            <person name="Sadowsky M.J."/>
        </authorList>
    </citation>
    <scope>NUCLEOTIDE SEQUENCE [LARGE SCALE GENOMIC DNA]</scope>
    <source>
        <strain evidence="1 2">LMG9050</strain>
    </source>
</reference>
<proteinExistence type="predicted"/>
<accession>A0A1T1P747</accession>